<dbReference type="Proteomes" id="UP000826725">
    <property type="component" value="Chromosome"/>
</dbReference>
<evidence type="ECO:0000259" key="1">
    <source>
        <dbReference type="Pfam" id="PF00899"/>
    </source>
</evidence>
<evidence type="ECO:0000313" key="3">
    <source>
        <dbReference type="Proteomes" id="UP000826725"/>
    </source>
</evidence>
<reference evidence="2" key="1">
    <citation type="submission" date="2020-09" db="EMBL/GenBank/DDBJ databases">
        <title>Desulfogranum mesoprofundum gen. nov., sp. nov., a novel mesophilic, sulfate-reducing chemolithoautotroph isolated from a deep-sea hydrothermal vent chimney in the Suiyo Seamount.</title>
        <authorList>
            <person name="Hashimoto Y."/>
            <person name="Nakagawa S."/>
        </authorList>
    </citation>
    <scope>NUCLEOTIDE SEQUENCE</scope>
    <source>
        <strain evidence="2">KT2</strain>
    </source>
</reference>
<dbReference type="AlphaFoldDB" id="A0A8D5FKV3"/>
<dbReference type="GO" id="GO:0061504">
    <property type="term" value="P:cyclic threonylcarbamoyladenosine biosynthetic process"/>
    <property type="evidence" value="ECO:0007669"/>
    <property type="project" value="TreeGrafter"/>
</dbReference>
<dbReference type="NCBIfam" id="NF006395">
    <property type="entry name" value="PRK08644.1"/>
    <property type="match status" value="1"/>
</dbReference>
<dbReference type="RefSeq" id="WP_228855092.1">
    <property type="nucleotide sequence ID" value="NZ_AP024086.1"/>
</dbReference>
<name>A0A8D5FKV3_9BACT</name>
<protein>
    <recommendedName>
        <fullName evidence="1">THIF-type NAD/FAD binding fold domain-containing protein</fullName>
    </recommendedName>
</protein>
<keyword evidence="3" id="KW-1185">Reference proteome</keyword>
<gene>
    <name evidence="2" type="ORF">DGMP_34630</name>
</gene>
<accession>A0A8D5FKV3</accession>
<dbReference type="EMBL" id="AP024086">
    <property type="protein sequence ID" value="BCL62770.1"/>
    <property type="molecule type" value="Genomic_DNA"/>
</dbReference>
<dbReference type="InterPro" id="IPR045886">
    <property type="entry name" value="ThiF/MoeB/HesA"/>
</dbReference>
<dbReference type="PANTHER" id="PTHR43267:SF3">
    <property type="entry name" value="THIF PROTEIN"/>
    <property type="match status" value="1"/>
</dbReference>
<proteinExistence type="predicted"/>
<dbReference type="Pfam" id="PF00899">
    <property type="entry name" value="ThiF"/>
    <property type="match status" value="1"/>
</dbReference>
<dbReference type="KEGG" id="dbk:DGMP_34630"/>
<organism evidence="2 3">
    <name type="scientific">Desulfomarina profundi</name>
    <dbReference type="NCBI Taxonomy" id="2772557"/>
    <lineage>
        <taxon>Bacteria</taxon>
        <taxon>Pseudomonadati</taxon>
        <taxon>Thermodesulfobacteriota</taxon>
        <taxon>Desulfobulbia</taxon>
        <taxon>Desulfobulbales</taxon>
        <taxon>Desulfobulbaceae</taxon>
        <taxon>Desulfomarina</taxon>
    </lineage>
</organism>
<evidence type="ECO:0000313" key="2">
    <source>
        <dbReference type="EMBL" id="BCL62770.1"/>
    </source>
</evidence>
<sequence length="180" mass="19764">MIIGIAGIGGIGSNVARHLAQQGISRLKTVDFDRVERANLNRQFYRSSQAGQLKTDALEENLKEIQPTLVVDKINTRITTKNGQAIFNDCRIIIEGFDDPVNKKKFIELFSDTGKILVCASGIAGRDMKNIAIRQVGNCHIVGDFLSDEHDHPLFAPKIGMIAAIMAGIALHYAAHKEKP</sequence>
<dbReference type="PANTHER" id="PTHR43267">
    <property type="entry name" value="TRNA THREONYLCARBAMOYLADENOSINE DEHYDRATASE"/>
    <property type="match status" value="1"/>
</dbReference>
<dbReference type="GO" id="GO:0061503">
    <property type="term" value="F:tRNA threonylcarbamoyladenosine dehydratase"/>
    <property type="evidence" value="ECO:0007669"/>
    <property type="project" value="TreeGrafter"/>
</dbReference>
<feature type="domain" description="THIF-type NAD/FAD binding fold" evidence="1">
    <location>
        <begin position="3"/>
        <end position="142"/>
    </location>
</feature>
<dbReference type="InterPro" id="IPR000594">
    <property type="entry name" value="ThiF_NAD_FAD-bd"/>
</dbReference>